<dbReference type="EMBL" id="CM037628">
    <property type="protein sequence ID" value="KAH7996235.1"/>
    <property type="molecule type" value="Genomic_DNA"/>
</dbReference>
<comment type="caution">
    <text evidence="1">The sequence shown here is derived from an EMBL/GenBank/DDBJ whole genome shotgun (WGS) entry which is preliminary data.</text>
</comment>
<keyword evidence="2" id="KW-1185">Reference proteome</keyword>
<accession>A0ACB8EUK9</accession>
<evidence type="ECO:0000313" key="2">
    <source>
        <dbReference type="Proteomes" id="UP000827872"/>
    </source>
</evidence>
<dbReference type="Proteomes" id="UP000827872">
    <property type="component" value="Linkage Group LG15"/>
</dbReference>
<reference evidence="1" key="1">
    <citation type="submission" date="2021-08" db="EMBL/GenBank/DDBJ databases">
        <title>The first chromosome-level gecko genome reveals the dynamic sex chromosomes of Neotropical dwarf geckos (Sphaerodactylidae: Sphaerodactylus).</title>
        <authorList>
            <person name="Pinto B.J."/>
            <person name="Keating S.E."/>
            <person name="Gamble T."/>
        </authorList>
    </citation>
    <scope>NUCLEOTIDE SEQUENCE</scope>
    <source>
        <strain evidence="1">TG3544</strain>
    </source>
</reference>
<protein>
    <submittedName>
        <fullName evidence="1">Uncharacterized protein</fullName>
    </submittedName>
</protein>
<evidence type="ECO:0000313" key="1">
    <source>
        <dbReference type="EMBL" id="KAH7996235.1"/>
    </source>
</evidence>
<sequence>MRAKQVGELTVCAWQLRPFPLPSVPRGGHVPSKGKAGSLLNVRCSGRGQVRLRSALWKCYMGLDLPEEGMEAVHSPSVTTALVDPKEALLSKSLAHASSEPPATKSKKKGEKKAVKAPVGLPMNQPSSSKSLWHRLETFQIAISKVGFSLLNHQQRLQSPVRPTWGATCYDVDSVTTDLHLGVAME</sequence>
<organism evidence="1 2">
    <name type="scientific">Sphaerodactylus townsendi</name>
    <dbReference type="NCBI Taxonomy" id="933632"/>
    <lineage>
        <taxon>Eukaryota</taxon>
        <taxon>Metazoa</taxon>
        <taxon>Chordata</taxon>
        <taxon>Craniata</taxon>
        <taxon>Vertebrata</taxon>
        <taxon>Euteleostomi</taxon>
        <taxon>Lepidosauria</taxon>
        <taxon>Squamata</taxon>
        <taxon>Bifurcata</taxon>
        <taxon>Gekkota</taxon>
        <taxon>Sphaerodactylidae</taxon>
        <taxon>Sphaerodactylus</taxon>
    </lineage>
</organism>
<proteinExistence type="predicted"/>
<gene>
    <name evidence="1" type="ORF">K3G42_002924</name>
</gene>
<name>A0ACB8EUK9_9SAUR</name>